<keyword evidence="2" id="KW-0472">Membrane</keyword>
<feature type="region of interest" description="Disordered" evidence="1">
    <location>
        <begin position="143"/>
        <end position="162"/>
    </location>
</feature>
<evidence type="ECO:0000256" key="2">
    <source>
        <dbReference type="SAM" id="Phobius"/>
    </source>
</evidence>
<dbReference type="InterPro" id="IPR036188">
    <property type="entry name" value="FAD/NAD-bd_sf"/>
</dbReference>
<evidence type="ECO:0000313" key="3">
    <source>
        <dbReference type="EMBL" id="KAJ3049109.1"/>
    </source>
</evidence>
<organism evidence="3 4">
    <name type="scientific">Rhizophlyctis rosea</name>
    <dbReference type="NCBI Taxonomy" id="64517"/>
    <lineage>
        <taxon>Eukaryota</taxon>
        <taxon>Fungi</taxon>
        <taxon>Fungi incertae sedis</taxon>
        <taxon>Chytridiomycota</taxon>
        <taxon>Chytridiomycota incertae sedis</taxon>
        <taxon>Chytridiomycetes</taxon>
        <taxon>Rhizophlyctidales</taxon>
        <taxon>Rhizophlyctidaceae</taxon>
        <taxon>Rhizophlyctis</taxon>
    </lineage>
</organism>
<sequence>MPDFLYRPATLLRSARVAKDYIRLLVLAKSYANAGYLLTFEEGQIRPDSPLYGWTMQDFLSRKGFGKEFAKEAFVPLFSGLCTCSFDALMEFPAAVVLEYVARNMPFGKMSFVSSSIQAVCTALSKPIHTIFLSTSVRSIHSLNTPTSKTPPSTPSSPHSPLQLAIETDTGEVRKYHHVIFATQANQAARILKQSRFAKGDKGLLKQVGVLERFPYRKSLVVCHTDEDVMPRERDRWRCLNFATVGGNGWVGGDGVGSEESGRGRSEAAEGYDPLNVSQCTHFFNLTLPQLGSGKAYLQTTNPITLPDPEKTLSASWFERATVTWDSMMAVDGLEGVQGLGGRWFVGSYAWPGIPLLEGCVASGARVIGRIGELEGFKVGVPWAEGGEKDNVRGGFWGVVLAWVLAWLWWFLRVLVELRVLRADSDFKTEDRVRKDL</sequence>
<protein>
    <recommendedName>
        <fullName evidence="5">Amine oxidase domain-containing protein</fullName>
    </recommendedName>
</protein>
<dbReference type="AlphaFoldDB" id="A0AAD5X2X2"/>
<keyword evidence="2" id="KW-1133">Transmembrane helix</keyword>
<dbReference type="GO" id="GO:0016491">
    <property type="term" value="F:oxidoreductase activity"/>
    <property type="evidence" value="ECO:0007669"/>
    <property type="project" value="TreeGrafter"/>
</dbReference>
<reference evidence="3" key="1">
    <citation type="submission" date="2020-05" db="EMBL/GenBank/DDBJ databases">
        <title>Phylogenomic resolution of chytrid fungi.</title>
        <authorList>
            <person name="Stajich J.E."/>
            <person name="Amses K."/>
            <person name="Simmons R."/>
            <person name="Seto K."/>
            <person name="Myers J."/>
            <person name="Bonds A."/>
            <person name="Quandt C.A."/>
            <person name="Barry K."/>
            <person name="Liu P."/>
            <person name="Grigoriev I."/>
            <person name="Longcore J.E."/>
            <person name="James T.Y."/>
        </authorList>
    </citation>
    <scope>NUCLEOTIDE SEQUENCE</scope>
    <source>
        <strain evidence="3">JEL0318</strain>
    </source>
</reference>
<dbReference type="PANTHER" id="PTHR42923">
    <property type="entry name" value="PROTOPORPHYRINOGEN OXIDASE"/>
    <property type="match status" value="1"/>
</dbReference>
<keyword evidence="2" id="KW-0812">Transmembrane</keyword>
<feature type="transmembrane region" description="Helical" evidence="2">
    <location>
        <begin position="394"/>
        <end position="412"/>
    </location>
</feature>
<dbReference type="Proteomes" id="UP001212841">
    <property type="component" value="Unassembled WGS sequence"/>
</dbReference>
<evidence type="ECO:0000256" key="1">
    <source>
        <dbReference type="SAM" id="MobiDB-lite"/>
    </source>
</evidence>
<feature type="compositionally biased region" description="Low complexity" evidence="1">
    <location>
        <begin position="145"/>
        <end position="161"/>
    </location>
</feature>
<dbReference type="PANTHER" id="PTHR42923:SF17">
    <property type="entry name" value="AMINE OXIDASE DOMAIN-CONTAINING PROTEIN"/>
    <property type="match status" value="1"/>
</dbReference>
<accession>A0AAD5X2X2</accession>
<keyword evidence="4" id="KW-1185">Reference proteome</keyword>
<dbReference type="SUPFAM" id="SSF51905">
    <property type="entry name" value="FAD/NAD(P)-binding domain"/>
    <property type="match status" value="1"/>
</dbReference>
<comment type="caution">
    <text evidence="3">The sequence shown here is derived from an EMBL/GenBank/DDBJ whole genome shotgun (WGS) entry which is preliminary data.</text>
</comment>
<dbReference type="EMBL" id="JADGJD010000693">
    <property type="protein sequence ID" value="KAJ3049109.1"/>
    <property type="molecule type" value="Genomic_DNA"/>
</dbReference>
<gene>
    <name evidence="3" type="ORF">HK097_009867</name>
</gene>
<name>A0AAD5X2X2_9FUNG</name>
<evidence type="ECO:0000313" key="4">
    <source>
        <dbReference type="Proteomes" id="UP001212841"/>
    </source>
</evidence>
<evidence type="ECO:0008006" key="5">
    <source>
        <dbReference type="Google" id="ProtNLM"/>
    </source>
</evidence>
<proteinExistence type="predicted"/>
<dbReference type="InterPro" id="IPR050464">
    <property type="entry name" value="Zeta_carotene_desat/Oxidored"/>
</dbReference>